<comment type="caution">
    <text evidence="1">The sequence shown here is derived from an EMBL/GenBank/DDBJ whole genome shotgun (WGS) entry which is preliminary data.</text>
</comment>
<dbReference type="EMBL" id="PGCK01000010">
    <property type="protein sequence ID" value="MCD1295662.1"/>
    <property type="molecule type" value="Genomic_DNA"/>
</dbReference>
<accession>A0AAP2W6U5</accession>
<evidence type="ECO:0000313" key="1">
    <source>
        <dbReference type="EMBL" id="MCD1295662.1"/>
    </source>
</evidence>
<evidence type="ECO:0000313" key="2">
    <source>
        <dbReference type="Proteomes" id="UP001320159"/>
    </source>
</evidence>
<gene>
    <name evidence="1" type="ORF">CUJ83_11705</name>
</gene>
<dbReference type="Proteomes" id="UP001320159">
    <property type="component" value="Unassembled WGS sequence"/>
</dbReference>
<dbReference type="Pfam" id="PF12675">
    <property type="entry name" value="DUF3795"/>
    <property type="match status" value="1"/>
</dbReference>
<sequence>MIDMSGTNDRSLVGKCGIYCGSCPIYRSYKDRDDKTAFELSFATRCTIDQVRCEGCGSDDRFVLSQGCFYRKCAVEKGLAACAECGDYPCEKLSWFYDDGIAKEKEASNNSNRMRETSIDAWLEEADDRWRCKNCDSPVSIGIKKCHKCGLPVQ</sequence>
<evidence type="ECO:0008006" key="3">
    <source>
        <dbReference type="Google" id="ProtNLM"/>
    </source>
</evidence>
<organism evidence="1 2">
    <name type="scientific">Methanooceanicella nereidis</name>
    <dbReference type="NCBI Taxonomy" id="2052831"/>
    <lineage>
        <taxon>Archaea</taxon>
        <taxon>Methanobacteriati</taxon>
        <taxon>Methanobacteriota</taxon>
        <taxon>Stenosarchaea group</taxon>
        <taxon>Methanomicrobia</taxon>
        <taxon>Methanocellales</taxon>
        <taxon>Methanocellaceae</taxon>
        <taxon>Methanooceanicella</taxon>
    </lineage>
</organism>
<protein>
    <recommendedName>
        <fullName evidence="3">DUF3795 domain-containing protein</fullName>
    </recommendedName>
</protein>
<keyword evidence="2" id="KW-1185">Reference proteome</keyword>
<reference evidence="1 2" key="1">
    <citation type="submission" date="2017-11" db="EMBL/GenBank/DDBJ databases">
        <title>Isolation and Characterization of Family Methanocellaceae Species from Potential Methane Hydrate Area Offshore Southwestern Taiwan.</title>
        <authorList>
            <person name="Zhang W.-L."/>
            <person name="Chen W.-C."/>
            <person name="Lai M.-C."/>
            <person name="Chen S.-C."/>
        </authorList>
    </citation>
    <scope>NUCLEOTIDE SEQUENCE [LARGE SCALE GENOMIC DNA]</scope>
    <source>
        <strain evidence="1 2">CWC-04</strain>
    </source>
</reference>
<proteinExistence type="predicted"/>
<dbReference type="InterPro" id="IPR024227">
    <property type="entry name" value="DUF3795"/>
</dbReference>
<name>A0AAP2W6U5_9EURY</name>
<dbReference type="AlphaFoldDB" id="A0AAP2W6U5"/>